<comment type="caution">
    <text evidence="3">The sequence shown here is derived from an EMBL/GenBank/DDBJ whole genome shotgun (WGS) entry which is preliminary data.</text>
</comment>
<dbReference type="InterPro" id="IPR029021">
    <property type="entry name" value="Prot-tyrosine_phosphatase-like"/>
</dbReference>
<dbReference type="PANTHER" id="PTHR23339">
    <property type="entry name" value="TYROSINE SPECIFIC PROTEIN PHOSPHATASE AND DUAL SPECIFICITY PROTEIN PHOSPHATASE"/>
    <property type="match status" value="1"/>
</dbReference>
<sequence>MQGHAEAVFNWSKVEEYIYLGPSPCCDLHFGEELLKEGISAVISLEGEKNFAPAGVEMYLWFPTEDGSAPTMDQIKLGIRTIDELVRMGKKVYVHCRFGMGRAPTLVAAHFIKHGLSVSEAVSYIKRTRSNFVITQAQYDILSEYEEHVRTKMIERVEPERQFPLTLKERIEKSKNSASTDGVPKRFMN</sequence>
<dbReference type="Proteomes" id="UP000230833">
    <property type="component" value="Unassembled WGS sequence"/>
</dbReference>
<organism evidence="3 4">
    <name type="scientific">Candidatus Vogelbacteria bacterium CG10_big_fil_rev_8_21_14_0_10_45_14</name>
    <dbReference type="NCBI Taxonomy" id="1975042"/>
    <lineage>
        <taxon>Bacteria</taxon>
        <taxon>Candidatus Vogeliibacteriota</taxon>
    </lineage>
</organism>
<dbReference type="PROSITE" id="PS50056">
    <property type="entry name" value="TYR_PHOSPHATASE_2"/>
    <property type="match status" value="1"/>
</dbReference>
<dbReference type="Pfam" id="PF00782">
    <property type="entry name" value="DSPc"/>
    <property type="match status" value="1"/>
</dbReference>
<dbReference type="SUPFAM" id="SSF52799">
    <property type="entry name" value="(Phosphotyrosine protein) phosphatases II"/>
    <property type="match status" value="1"/>
</dbReference>
<dbReference type="InterPro" id="IPR050561">
    <property type="entry name" value="PTP"/>
</dbReference>
<proteinExistence type="predicted"/>
<evidence type="ECO:0000313" key="3">
    <source>
        <dbReference type="EMBL" id="PIR47095.1"/>
    </source>
</evidence>
<dbReference type="CDD" id="cd14498">
    <property type="entry name" value="DSP"/>
    <property type="match status" value="1"/>
</dbReference>
<dbReference type="Gene3D" id="3.90.190.10">
    <property type="entry name" value="Protein tyrosine phosphatase superfamily"/>
    <property type="match status" value="1"/>
</dbReference>
<dbReference type="InterPro" id="IPR020422">
    <property type="entry name" value="TYR_PHOSPHATASE_DUAL_dom"/>
</dbReference>
<feature type="domain" description="Tyrosine specific protein phosphatases" evidence="2">
    <location>
        <begin position="73"/>
        <end position="140"/>
    </location>
</feature>
<name>A0A2H0RMW5_9BACT</name>
<feature type="domain" description="Tyrosine-protein phosphatase" evidence="1">
    <location>
        <begin position="10"/>
        <end position="151"/>
    </location>
</feature>
<dbReference type="SMART" id="SM00195">
    <property type="entry name" value="DSPc"/>
    <property type="match status" value="1"/>
</dbReference>
<evidence type="ECO:0000259" key="1">
    <source>
        <dbReference type="PROSITE" id="PS50054"/>
    </source>
</evidence>
<dbReference type="InterPro" id="IPR000340">
    <property type="entry name" value="Dual-sp_phosphatase_cat-dom"/>
</dbReference>
<dbReference type="AlphaFoldDB" id="A0A2H0RMW5"/>
<protein>
    <submittedName>
        <fullName evidence="3">Uncharacterized protein</fullName>
    </submittedName>
</protein>
<dbReference type="EMBL" id="PCYL01000007">
    <property type="protein sequence ID" value="PIR47095.1"/>
    <property type="molecule type" value="Genomic_DNA"/>
</dbReference>
<dbReference type="FunFam" id="3.90.190.10:FF:000157">
    <property type="entry name" value="Protein-tyrosine phosphatase"/>
    <property type="match status" value="1"/>
</dbReference>
<reference evidence="3 4" key="1">
    <citation type="submission" date="2017-09" db="EMBL/GenBank/DDBJ databases">
        <title>Depth-based differentiation of microbial function through sediment-hosted aquifers and enrichment of novel symbionts in the deep terrestrial subsurface.</title>
        <authorList>
            <person name="Probst A.J."/>
            <person name="Ladd B."/>
            <person name="Jarett J.K."/>
            <person name="Geller-Mcgrath D.E."/>
            <person name="Sieber C.M."/>
            <person name="Emerson J.B."/>
            <person name="Anantharaman K."/>
            <person name="Thomas B.C."/>
            <person name="Malmstrom R."/>
            <person name="Stieglmeier M."/>
            <person name="Klingl A."/>
            <person name="Woyke T."/>
            <person name="Ryan C.M."/>
            <person name="Banfield J.F."/>
        </authorList>
    </citation>
    <scope>NUCLEOTIDE SEQUENCE [LARGE SCALE GENOMIC DNA]</scope>
    <source>
        <strain evidence="3">CG10_big_fil_rev_8_21_14_0_10_45_14</strain>
    </source>
</reference>
<evidence type="ECO:0000313" key="4">
    <source>
        <dbReference type="Proteomes" id="UP000230833"/>
    </source>
</evidence>
<dbReference type="PROSITE" id="PS50054">
    <property type="entry name" value="TYR_PHOSPHATASE_DUAL"/>
    <property type="match status" value="1"/>
</dbReference>
<gene>
    <name evidence="3" type="ORF">COV07_00810</name>
</gene>
<evidence type="ECO:0000259" key="2">
    <source>
        <dbReference type="PROSITE" id="PS50056"/>
    </source>
</evidence>
<dbReference type="InterPro" id="IPR000387">
    <property type="entry name" value="Tyr_Pase_dom"/>
</dbReference>
<accession>A0A2H0RMW5</accession>